<accession>A0A0L0FUQ5</accession>
<feature type="signal peptide" evidence="1">
    <location>
        <begin position="1"/>
        <end position="18"/>
    </location>
</feature>
<dbReference type="RefSeq" id="XP_014153560.1">
    <property type="nucleotide sequence ID" value="XM_014298085.1"/>
</dbReference>
<evidence type="ECO:0000256" key="1">
    <source>
        <dbReference type="SAM" id="SignalP"/>
    </source>
</evidence>
<proteinExistence type="predicted"/>
<keyword evidence="3" id="KW-1185">Reference proteome</keyword>
<gene>
    <name evidence="2" type="ORF">SARC_07959</name>
</gene>
<evidence type="ECO:0000313" key="3">
    <source>
        <dbReference type="Proteomes" id="UP000054560"/>
    </source>
</evidence>
<dbReference type="EMBL" id="KQ242267">
    <property type="protein sequence ID" value="KNC79658.1"/>
    <property type="molecule type" value="Genomic_DNA"/>
</dbReference>
<keyword evidence="1" id="KW-0732">Signal</keyword>
<sequence length="119" mass="12894">MVLSVLAVSVAISATVVAPFGYNTSPHSLASTSRREVELVCTDEEKEWVYKPDNMNRDCGPTCKDVACQETNVSCGDYGEVTEERCGLIVDPKDQQSGEYDDQRCGGNCTSTTGQAEMN</sequence>
<protein>
    <submittedName>
        <fullName evidence="2">Uncharacterized protein</fullName>
    </submittedName>
</protein>
<dbReference type="AlphaFoldDB" id="A0A0L0FUQ5"/>
<name>A0A0L0FUQ5_9EUKA</name>
<reference evidence="2 3" key="1">
    <citation type="submission" date="2011-02" db="EMBL/GenBank/DDBJ databases">
        <title>The Genome Sequence of Sphaeroforma arctica JP610.</title>
        <authorList>
            <consortium name="The Broad Institute Genome Sequencing Platform"/>
            <person name="Russ C."/>
            <person name="Cuomo C."/>
            <person name="Young S.K."/>
            <person name="Zeng Q."/>
            <person name="Gargeya S."/>
            <person name="Alvarado L."/>
            <person name="Berlin A."/>
            <person name="Chapman S.B."/>
            <person name="Chen Z."/>
            <person name="Freedman E."/>
            <person name="Gellesch M."/>
            <person name="Goldberg J."/>
            <person name="Griggs A."/>
            <person name="Gujja S."/>
            <person name="Heilman E."/>
            <person name="Heiman D."/>
            <person name="Howarth C."/>
            <person name="Mehta T."/>
            <person name="Neiman D."/>
            <person name="Pearson M."/>
            <person name="Roberts A."/>
            <person name="Saif S."/>
            <person name="Shea T."/>
            <person name="Shenoy N."/>
            <person name="Sisk P."/>
            <person name="Stolte C."/>
            <person name="Sykes S."/>
            <person name="White J."/>
            <person name="Yandava C."/>
            <person name="Burger G."/>
            <person name="Gray M.W."/>
            <person name="Holland P.W.H."/>
            <person name="King N."/>
            <person name="Lang F.B.F."/>
            <person name="Roger A.J."/>
            <person name="Ruiz-Trillo I."/>
            <person name="Haas B."/>
            <person name="Nusbaum C."/>
            <person name="Birren B."/>
        </authorList>
    </citation>
    <scope>NUCLEOTIDE SEQUENCE [LARGE SCALE GENOMIC DNA]</scope>
    <source>
        <strain evidence="2 3">JP610</strain>
    </source>
</reference>
<dbReference type="GeneID" id="25908463"/>
<evidence type="ECO:0000313" key="2">
    <source>
        <dbReference type="EMBL" id="KNC79658.1"/>
    </source>
</evidence>
<dbReference type="Proteomes" id="UP000054560">
    <property type="component" value="Unassembled WGS sequence"/>
</dbReference>
<organism evidence="2 3">
    <name type="scientific">Sphaeroforma arctica JP610</name>
    <dbReference type="NCBI Taxonomy" id="667725"/>
    <lineage>
        <taxon>Eukaryota</taxon>
        <taxon>Ichthyosporea</taxon>
        <taxon>Ichthyophonida</taxon>
        <taxon>Sphaeroforma</taxon>
    </lineage>
</organism>
<feature type="chain" id="PRO_5005538909" evidence="1">
    <location>
        <begin position="19"/>
        <end position="119"/>
    </location>
</feature>